<feature type="compositionally biased region" description="Basic residues" evidence="1">
    <location>
        <begin position="236"/>
        <end position="247"/>
    </location>
</feature>
<dbReference type="PANTHER" id="PTHR34835:SF34">
    <property type="entry name" value="OS08G0555500 PROTEIN"/>
    <property type="match status" value="1"/>
</dbReference>
<proteinExistence type="predicted"/>
<dbReference type="PANTHER" id="PTHR34835">
    <property type="entry name" value="OS07G0283600 PROTEIN-RELATED"/>
    <property type="match status" value="1"/>
</dbReference>
<evidence type="ECO:0000256" key="1">
    <source>
        <dbReference type="SAM" id="MobiDB-lite"/>
    </source>
</evidence>
<gene>
    <name evidence="2" type="ORF">PIB30_092014</name>
</gene>
<dbReference type="EMBL" id="JASCZI010001873">
    <property type="protein sequence ID" value="MED6115584.1"/>
    <property type="molecule type" value="Genomic_DNA"/>
</dbReference>
<keyword evidence="3" id="KW-1185">Reference proteome</keyword>
<accession>A0ABU6QU55</accession>
<feature type="region of interest" description="Disordered" evidence="1">
    <location>
        <begin position="236"/>
        <end position="374"/>
    </location>
</feature>
<name>A0ABU6QU55_9FABA</name>
<feature type="compositionally biased region" description="Basic and acidic residues" evidence="1">
    <location>
        <begin position="288"/>
        <end position="299"/>
    </location>
</feature>
<sequence length="452" mass="51560">MSVDLHKWKKGRRNEKQRGLMKIYDRLSDEKKALIDEMGLGAFQHLPNFYINHKILIELVRSYDIFTNTISISVGEFLITSEKIGHAFGLNCRGDLFEKRQKDFEDKLNEEEKEALDLFKGKSLTFVQDMVKDCPIETDQQKRTFKRAFALFIQKSFLLPTSSAYISPEFHEQGSQAVKGCHFVMMIIYFRERYDGKSLNDPYFPAPWIQRWTGELMKDKIKAEDEDITGLIQRAKMRAQQQKKGKKKTDGEDENQQDDADDTELNNEEEEYNSADDSDTETDSEEVQQERRAKRRQEESVIAAKPVHDATVAETGPEPGPQPQPGPEPEPEPQPQPQPDFEQVSEPQPQPNPKLVSGPHPQPEPEAATLFGPEPQEVIDGFVAACQEVEETEAAIKACEEAELRYQQINQAEMTKDNEAEAEIRKIIEDVVTGTDKLPGRQEEAAPAPHKL</sequence>
<comment type="caution">
    <text evidence="2">The sequence shown here is derived from an EMBL/GenBank/DDBJ whole genome shotgun (WGS) entry which is preliminary data.</text>
</comment>
<dbReference type="Proteomes" id="UP001341840">
    <property type="component" value="Unassembled WGS sequence"/>
</dbReference>
<reference evidence="2 3" key="1">
    <citation type="journal article" date="2023" name="Plants (Basel)">
        <title>Bridging the Gap: Combining Genomics and Transcriptomics Approaches to Understand Stylosanthes scabra, an Orphan Legume from the Brazilian Caatinga.</title>
        <authorList>
            <person name="Ferreira-Neto J.R.C."/>
            <person name="da Silva M.D."/>
            <person name="Binneck E."/>
            <person name="de Melo N.F."/>
            <person name="da Silva R.H."/>
            <person name="de Melo A.L.T.M."/>
            <person name="Pandolfi V."/>
            <person name="Bustamante F.O."/>
            <person name="Brasileiro-Vidal A.C."/>
            <person name="Benko-Iseppon A.M."/>
        </authorList>
    </citation>
    <scope>NUCLEOTIDE SEQUENCE [LARGE SCALE GENOMIC DNA]</scope>
    <source>
        <tissue evidence="2">Leaves</tissue>
    </source>
</reference>
<organism evidence="2 3">
    <name type="scientific">Stylosanthes scabra</name>
    <dbReference type="NCBI Taxonomy" id="79078"/>
    <lineage>
        <taxon>Eukaryota</taxon>
        <taxon>Viridiplantae</taxon>
        <taxon>Streptophyta</taxon>
        <taxon>Embryophyta</taxon>
        <taxon>Tracheophyta</taxon>
        <taxon>Spermatophyta</taxon>
        <taxon>Magnoliopsida</taxon>
        <taxon>eudicotyledons</taxon>
        <taxon>Gunneridae</taxon>
        <taxon>Pentapetalae</taxon>
        <taxon>rosids</taxon>
        <taxon>fabids</taxon>
        <taxon>Fabales</taxon>
        <taxon>Fabaceae</taxon>
        <taxon>Papilionoideae</taxon>
        <taxon>50 kb inversion clade</taxon>
        <taxon>dalbergioids sensu lato</taxon>
        <taxon>Dalbergieae</taxon>
        <taxon>Pterocarpus clade</taxon>
        <taxon>Stylosanthes</taxon>
    </lineage>
</organism>
<protein>
    <submittedName>
        <fullName evidence="2">Uncharacterized protein</fullName>
    </submittedName>
</protein>
<evidence type="ECO:0000313" key="2">
    <source>
        <dbReference type="EMBL" id="MED6115584.1"/>
    </source>
</evidence>
<feature type="compositionally biased region" description="Pro residues" evidence="1">
    <location>
        <begin position="318"/>
        <end position="338"/>
    </location>
</feature>
<feature type="compositionally biased region" description="Acidic residues" evidence="1">
    <location>
        <begin position="251"/>
        <end position="287"/>
    </location>
</feature>
<evidence type="ECO:0000313" key="3">
    <source>
        <dbReference type="Proteomes" id="UP001341840"/>
    </source>
</evidence>